<dbReference type="Pfam" id="PF02203">
    <property type="entry name" value="TarH"/>
    <property type="match status" value="1"/>
</dbReference>
<evidence type="ECO:0000259" key="14">
    <source>
        <dbReference type="PROSITE" id="PS50111"/>
    </source>
</evidence>
<protein>
    <submittedName>
        <fullName evidence="16">Tar ligand binding domain-containing protein</fullName>
    </submittedName>
</protein>
<keyword evidence="2" id="KW-1003">Cell membrane</keyword>
<evidence type="ECO:0000256" key="5">
    <source>
        <dbReference type="ARBA" id="ARBA00022519"/>
    </source>
</evidence>
<dbReference type="PROSITE" id="PS50885">
    <property type="entry name" value="HAMP"/>
    <property type="match status" value="1"/>
</dbReference>
<dbReference type="RefSeq" id="WP_204636613.1">
    <property type="nucleotide sequence ID" value="NZ_JADIKC010000005.1"/>
</dbReference>
<dbReference type="SMART" id="SM00283">
    <property type="entry name" value="MA"/>
    <property type="match status" value="1"/>
</dbReference>
<evidence type="ECO:0000256" key="9">
    <source>
        <dbReference type="ARBA" id="ARBA00023224"/>
    </source>
</evidence>
<sequence>MFKLATRITGLTLRRRLLLRLLAILALLAITCLAGVVQLRRADARIQGVVEGSLSPVADVGRVQNDYNSTLQVLVHAVMSQLPSAVEDAHTRIHADRVDAERHWKALEASDLAREQTQTLKLTTTHRADADRTIDETLALLDAGQFDVAGLKLTTEVQPAYEPLQSDFANLFQAALSKGNQEVAMQRGADRAGMILLLVLLGVALAVTIVMDGALMRSLLKRLASATEVAQRIAAGKLGEPVPVGTNDELGTLLAALSSMDAQLTRVLGEVRNGAMSVGERARRLSQDNDALSQRTQAQAANLEQTAASMTQMADTASQGAGHADGAAVAARDALKHVEHGRVLAGEAIDSISAIEKASRDIAEIVDLVDSIAFQTNLLSLNAAIEAAQAGEKGRGFAVVASEVRQLARRCVDAGKDIRRLVERSGDAVNEARERVARSGEALDGIVLSMGSVSDSVSQISRSSREQVGDIDQVGRAVMAMDGMTQANADLVEDINHTGRALANDADALMHQVTFFRLPGAEDLPESMHEARHPSAVTPSVRAAAA</sequence>
<dbReference type="Pfam" id="PF00672">
    <property type="entry name" value="HAMP"/>
    <property type="match status" value="1"/>
</dbReference>
<dbReference type="SMART" id="SM00304">
    <property type="entry name" value="HAMP"/>
    <property type="match status" value="1"/>
</dbReference>
<evidence type="ECO:0000256" key="4">
    <source>
        <dbReference type="ARBA" id="ARBA00022500"/>
    </source>
</evidence>
<keyword evidence="7 13" id="KW-1133">Transmembrane helix</keyword>
<dbReference type="InterPro" id="IPR003660">
    <property type="entry name" value="HAMP_dom"/>
</dbReference>
<keyword evidence="3" id="KW-0488">Methylation</keyword>
<feature type="region of interest" description="Disordered" evidence="12">
    <location>
        <begin position="526"/>
        <end position="546"/>
    </location>
</feature>
<dbReference type="PRINTS" id="PR00260">
    <property type="entry name" value="CHEMTRNSDUCR"/>
</dbReference>
<evidence type="ECO:0000313" key="16">
    <source>
        <dbReference type="EMBL" id="MBM7122183.1"/>
    </source>
</evidence>
<keyword evidence="4" id="KW-0145">Chemotaxis</keyword>
<accession>A0ABS2JVU4</accession>
<evidence type="ECO:0000256" key="12">
    <source>
        <dbReference type="SAM" id="MobiDB-lite"/>
    </source>
</evidence>
<keyword evidence="9 11" id="KW-0807">Transducer</keyword>
<evidence type="ECO:0000313" key="17">
    <source>
        <dbReference type="Proteomes" id="UP001430065"/>
    </source>
</evidence>
<keyword evidence="5" id="KW-0997">Cell inner membrane</keyword>
<proteinExistence type="inferred from homology"/>
<feature type="domain" description="HAMP" evidence="15">
    <location>
        <begin position="217"/>
        <end position="269"/>
    </location>
</feature>
<evidence type="ECO:0000256" key="10">
    <source>
        <dbReference type="ARBA" id="ARBA00029447"/>
    </source>
</evidence>
<feature type="domain" description="Methyl-accepting transducer" evidence="14">
    <location>
        <begin position="274"/>
        <end position="503"/>
    </location>
</feature>
<comment type="subcellular location">
    <subcellularLocation>
        <location evidence="1">Cell inner membrane</location>
        <topology evidence="1">Multi-pass membrane protein</topology>
    </subcellularLocation>
</comment>
<gene>
    <name evidence="16" type="ORF">ISP20_13540</name>
</gene>
<evidence type="ECO:0000256" key="8">
    <source>
        <dbReference type="ARBA" id="ARBA00023136"/>
    </source>
</evidence>
<dbReference type="SUPFAM" id="SSF58104">
    <property type="entry name" value="Methyl-accepting chemotaxis protein (MCP) signaling domain"/>
    <property type="match status" value="1"/>
</dbReference>
<organism evidence="16 17">
    <name type="scientific">Dyella kyungheensis</name>
    <dbReference type="NCBI Taxonomy" id="1242174"/>
    <lineage>
        <taxon>Bacteria</taxon>
        <taxon>Pseudomonadati</taxon>
        <taxon>Pseudomonadota</taxon>
        <taxon>Gammaproteobacteria</taxon>
        <taxon>Lysobacterales</taxon>
        <taxon>Rhodanobacteraceae</taxon>
        <taxon>Dyella</taxon>
    </lineage>
</organism>
<evidence type="ECO:0000256" key="2">
    <source>
        <dbReference type="ARBA" id="ARBA00022475"/>
    </source>
</evidence>
<evidence type="ECO:0000256" key="3">
    <source>
        <dbReference type="ARBA" id="ARBA00022481"/>
    </source>
</evidence>
<dbReference type="PANTHER" id="PTHR43531:SF7">
    <property type="entry name" value="AEROTAXIS RECEPTOR"/>
    <property type="match status" value="1"/>
</dbReference>
<comment type="similarity">
    <text evidence="10">Belongs to the methyl-accepting chemotaxis (MCP) protein family.</text>
</comment>
<comment type="caution">
    <text evidence="16">The sequence shown here is derived from an EMBL/GenBank/DDBJ whole genome shotgun (WGS) entry which is preliminary data.</text>
</comment>
<dbReference type="InterPro" id="IPR004090">
    <property type="entry name" value="Chemotax_Me-accpt_rcpt"/>
</dbReference>
<evidence type="ECO:0000256" key="11">
    <source>
        <dbReference type="PROSITE-ProRule" id="PRU00284"/>
    </source>
</evidence>
<dbReference type="CDD" id="cd06225">
    <property type="entry name" value="HAMP"/>
    <property type="match status" value="1"/>
</dbReference>
<evidence type="ECO:0000259" key="15">
    <source>
        <dbReference type="PROSITE" id="PS50885"/>
    </source>
</evidence>
<dbReference type="Pfam" id="PF00015">
    <property type="entry name" value="MCPsignal"/>
    <property type="match status" value="1"/>
</dbReference>
<evidence type="ECO:0000256" key="6">
    <source>
        <dbReference type="ARBA" id="ARBA00022692"/>
    </source>
</evidence>
<name>A0ABS2JVU4_9GAMM</name>
<keyword evidence="17" id="KW-1185">Reference proteome</keyword>
<dbReference type="InterPro" id="IPR051310">
    <property type="entry name" value="MCP_chemotaxis"/>
</dbReference>
<keyword evidence="6 13" id="KW-0812">Transmembrane</keyword>
<keyword evidence="8 13" id="KW-0472">Membrane</keyword>
<reference evidence="16 17" key="1">
    <citation type="submission" date="2020-10" db="EMBL/GenBank/DDBJ databases">
        <title>Phylogeny of dyella-like bacteria.</title>
        <authorList>
            <person name="Fu J."/>
        </authorList>
    </citation>
    <scope>NUCLEOTIDE SEQUENCE [LARGE SCALE GENOMIC DNA]</scope>
    <source>
        <strain evidence="16 17">THG-B117</strain>
    </source>
</reference>
<evidence type="ECO:0000256" key="7">
    <source>
        <dbReference type="ARBA" id="ARBA00022989"/>
    </source>
</evidence>
<dbReference type="InterPro" id="IPR003122">
    <property type="entry name" value="Tar_rcpt_lig-bd"/>
</dbReference>
<feature type="transmembrane region" description="Helical" evidence="13">
    <location>
        <begin position="194"/>
        <end position="215"/>
    </location>
</feature>
<evidence type="ECO:0000256" key="13">
    <source>
        <dbReference type="SAM" id="Phobius"/>
    </source>
</evidence>
<dbReference type="EMBL" id="JADIKC010000005">
    <property type="protein sequence ID" value="MBM7122183.1"/>
    <property type="molecule type" value="Genomic_DNA"/>
</dbReference>
<dbReference type="PANTHER" id="PTHR43531">
    <property type="entry name" value="PROTEIN ICFG"/>
    <property type="match status" value="1"/>
</dbReference>
<dbReference type="Proteomes" id="UP001430065">
    <property type="component" value="Unassembled WGS sequence"/>
</dbReference>
<dbReference type="PROSITE" id="PS50111">
    <property type="entry name" value="CHEMOTAXIS_TRANSDUC_2"/>
    <property type="match status" value="1"/>
</dbReference>
<dbReference type="InterPro" id="IPR004089">
    <property type="entry name" value="MCPsignal_dom"/>
</dbReference>
<evidence type="ECO:0000256" key="1">
    <source>
        <dbReference type="ARBA" id="ARBA00004429"/>
    </source>
</evidence>
<dbReference type="Gene3D" id="1.10.287.950">
    <property type="entry name" value="Methyl-accepting chemotaxis protein"/>
    <property type="match status" value="1"/>
</dbReference>